<dbReference type="RefSeq" id="WP_318104736.1">
    <property type="nucleotide sequence ID" value="NZ_CP137573.1"/>
</dbReference>
<dbReference type="Pfam" id="PF19631">
    <property type="entry name" value="Trypco2"/>
    <property type="match status" value="1"/>
</dbReference>
<evidence type="ECO:0000313" key="3">
    <source>
        <dbReference type="Proteomes" id="UP001301731"/>
    </source>
</evidence>
<evidence type="ECO:0000313" key="2">
    <source>
        <dbReference type="EMBL" id="WOX23160.1"/>
    </source>
</evidence>
<dbReference type="EMBL" id="CP137573">
    <property type="protein sequence ID" value="WOX23160.1"/>
    <property type="molecule type" value="Genomic_DNA"/>
</dbReference>
<sequence length="105" mass="11586">MTTNGTTHDGEDWLDLADALDLLRTQVAEAQRRARTSEVRFGVDEITVEFETELVRTREGGGGLRFGIVEARGRTEGSRRSVQRIALKLRPQRADGGDTAIGDTE</sequence>
<dbReference type="InterPro" id="IPR045608">
    <property type="entry name" value="Trypco2"/>
</dbReference>
<organism evidence="2 3">
    <name type="scientific">Streptomyces solicathayae</name>
    <dbReference type="NCBI Taxonomy" id="3081768"/>
    <lineage>
        <taxon>Bacteria</taxon>
        <taxon>Bacillati</taxon>
        <taxon>Actinomycetota</taxon>
        <taxon>Actinomycetes</taxon>
        <taxon>Kitasatosporales</taxon>
        <taxon>Streptomycetaceae</taxon>
        <taxon>Streptomyces</taxon>
    </lineage>
</organism>
<feature type="domain" description="Trypsin-co-occurring" evidence="1">
    <location>
        <begin position="15"/>
        <end position="91"/>
    </location>
</feature>
<dbReference type="Proteomes" id="UP001301731">
    <property type="component" value="Chromosome"/>
</dbReference>
<gene>
    <name evidence="2" type="ORF">R2D22_17865</name>
</gene>
<proteinExistence type="predicted"/>
<name>A0ABZ0LUY3_9ACTN</name>
<evidence type="ECO:0000259" key="1">
    <source>
        <dbReference type="Pfam" id="PF19631"/>
    </source>
</evidence>
<protein>
    <submittedName>
        <fullName evidence="2">Trypco2 family protein</fullName>
    </submittedName>
</protein>
<accession>A0ABZ0LUY3</accession>
<keyword evidence="3" id="KW-1185">Reference proteome</keyword>
<reference evidence="2 3" key="1">
    <citation type="submission" date="2023-10" db="EMBL/GenBank/DDBJ databases">
        <title>The genome sequence of Streptomyces sp. HUAS YS2.</title>
        <authorList>
            <person name="Mo P."/>
        </authorList>
    </citation>
    <scope>NUCLEOTIDE SEQUENCE [LARGE SCALE GENOMIC DNA]</scope>
    <source>
        <strain evidence="2 3">HUAS YS2</strain>
    </source>
</reference>